<dbReference type="InterPro" id="IPR043748">
    <property type="entry name" value="DUF5693"/>
</dbReference>
<gene>
    <name evidence="2" type="ORF">J2Z69_002855</name>
</gene>
<evidence type="ECO:0000313" key="2">
    <source>
        <dbReference type="EMBL" id="MBP2001799.1"/>
    </source>
</evidence>
<feature type="transmembrane region" description="Helical" evidence="1">
    <location>
        <begin position="468"/>
        <end position="489"/>
    </location>
</feature>
<feature type="transmembrane region" description="Helical" evidence="1">
    <location>
        <begin position="430"/>
        <end position="448"/>
    </location>
</feature>
<evidence type="ECO:0000313" key="3">
    <source>
        <dbReference type="Proteomes" id="UP001519288"/>
    </source>
</evidence>
<organism evidence="2 3">
    <name type="scientific">Paenibacillus shirakamiensis</name>
    <dbReference type="NCBI Taxonomy" id="1265935"/>
    <lineage>
        <taxon>Bacteria</taxon>
        <taxon>Bacillati</taxon>
        <taxon>Bacillota</taxon>
        <taxon>Bacilli</taxon>
        <taxon>Bacillales</taxon>
        <taxon>Paenibacillaceae</taxon>
        <taxon>Paenibacillus</taxon>
    </lineage>
</organism>
<feature type="transmembrane region" description="Helical" evidence="1">
    <location>
        <begin position="15"/>
        <end position="33"/>
    </location>
</feature>
<feature type="transmembrane region" description="Helical" evidence="1">
    <location>
        <begin position="376"/>
        <end position="396"/>
    </location>
</feature>
<sequence>MYQRWQQWNNVSRKWLWILVIVGLVASLPLIVGRVQTESTAKKVEIVFNYRSLLENSSYQPNPEQYIGEQLEQLKGVGVGTIAMYESNLDELTKSHRLMLFSTQDLVDQKRLPLTASQTDNATYIVFTNEENAKTFRPVIEKTFSQLDIDVVPWNWEGSSSATAIRINTSPANAVIKPLGTDPIAMKMLRDKGFQILPRLSDSLAYDQASVDAILDTFEQNGVKRILFDGDAVKGFKDQQEKKTLNTFADSLKKHGIGIAAIEGLKKPQQGFNKLAYLLNYNVVRLHSLNDRDAKLDNETLADRFSLAAKDRKIRMIYINSLPSRDTSTASVKDSVENIVKTLGAPGNAVQRIEKDGFQLGQAEAFDVVQHSWDKVAKALVTLGGVAFVALLVSFFLPTLTLATVLLGLLGCAGLVLIHKQDLMEQVLSLFVAISAPTIATLLAIRKIQELKREHGYMSAGRRFTHTLVLFIKTSLISLSAVPFIIALLNSITYALVLNQFRGVSLLHVLPVFLVGVYVLLYQGKSVWSEVKRWLRTPLTLLWVVAGIVVAGAGYYYLSRTGNAGTVSSYELAFRAFLENTIGVRPRTKEFLIFHPLFVVGIFAALRYPKLIYILIVAAIGQLSMVDTFAHIHTPVMISLIRGVLGLGLGLIIGMIAIAIWIYVERCWEKWSPHLLKD</sequence>
<feature type="transmembrane region" description="Helical" evidence="1">
    <location>
        <begin position="541"/>
        <end position="558"/>
    </location>
</feature>
<reference evidence="2 3" key="1">
    <citation type="submission" date="2021-03" db="EMBL/GenBank/DDBJ databases">
        <title>Genomic Encyclopedia of Type Strains, Phase IV (KMG-IV): sequencing the most valuable type-strain genomes for metagenomic binning, comparative biology and taxonomic classification.</title>
        <authorList>
            <person name="Goeker M."/>
        </authorList>
    </citation>
    <scope>NUCLEOTIDE SEQUENCE [LARGE SCALE GENOMIC DNA]</scope>
    <source>
        <strain evidence="2 3">DSM 26806</strain>
    </source>
</reference>
<keyword evidence="1" id="KW-1133">Transmembrane helix</keyword>
<feature type="transmembrane region" description="Helical" evidence="1">
    <location>
        <begin position="501"/>
        <end position="521"/>
    </location>
</feature>
<evidence type="ECO:0000256" key="1">
    <source>
        <dbReference type="SAM" id="Phobius"/>
    </source>
</evidence>
<name>A0ABS4JJC1_9BACL</name>
<keyword evidence="1" id="KW-0472">Membrane</keyword>
<dbReference type="EMBL" id="JAGGLD010000005">
    <property type="protein sequence ID" value="MBP2001799.1"/>
    <property type="molecule type" value="Genomic_DNA"/>
</dbReference>
<proteinExistence type="predicted"/>
<protein>
    <submittedName>
        <fullName evidence="2">Uncharacterized protein</fullName>
    </submittedName>
</protein>
<dbReference type="Pfam" id="PF18949">
    <property type="entry name" value="DUF5693"/>
    <property type="match status" value="1"/>
</dbReference>
<feature type="transmembrane region" description="Helical" evidence="1">
    <location>
        <begin position="644"/>
        <end position="664"/>
    </location>
</feature>
<comment type="caution">
    <text evidence="2">The sequence shown here is derived from an EMBL/GenBank/DDBJ whole genome shotgun (WGS) entry which is preliminary data.</text>
</comment>
<keyword evidence="1" id="KW-0812">Transmembrane</keyword>
<accession>A0ABS4JJC1</accession>
<keyword evidence="3" id="KW-1185">Reference proteome</keyword>
<dbReference type="RefSeq" id="WP_209863795.1">
    <property type="nucleotide sequence ID" value="NZ_JAGGLD010000005.1"/>
</dbReference>
<dbReference type="Proteomes" id="UP001519288">
    <property type="component" value="Unassembled WGS sequence"/>
</dbReference>